<dbReference type="GO" id="GO:0016787">
    <property type="term" value="F:hydrolase activity"/>
    <property type="evidence" value="ECO:0007669"/>
    <property type="project" value="UniProtKB-KW"/>
</dbReference>
<dbReference type="InterPro" id="IPR000639">
    <property type="entry name" value="Epox_hydrolase-like"/>
</dbReference>
<reference evidence="3 4" key="1">
    <citation type="submission" date="2023-10" db="EMBL/GenBank/DDBJ databases">
        <title>Development of a sustainable strategy for remediation of hydrocarbon-contaminated territories based on the waste exchange concept.</title>
        <authorList>
            <person name="Krivoruchko A."/>
        </authorList>
    </citation>
    <scope>NUCLEOTIDE SEQUENCE [LARGE SCALE GENOMIC DNA]</scope>
    <source>
        <strain evidence="3 4">IEGM 1203</strain>
    </source>
</reference>
<dbReference type="Pfam" id="PF00561">
    <property type="entry name" value="Abhydrolase_1"/>
    <property type="match status" value="1"/>
</dbReference>
<feature type="domain" description="AB hydrolase-1" evidence="2">
    <location>
        <begin position="41"/>
        <end position="144"/>
    </location>
</feature>
<organism evidence="3 4">
    <name type="scientific">Rhodococcus globerulus</name>
    <dbReference type="NCBI Taxonomy" id="33008"/>
    <lineage>
        <taxon>Bacteria</taxon>
        <taxon>Bacillati</taxon>
        <taxon>Actinomycetota</taxon>
        <taxon>Actinomycetes</taxon>
        <taxon>Mycobacteriales</taxon>
        <taxon>Nocardiaceae</taxon>
        <taxon>Rhodococcus</taxon>
    </lineage>
</organism>
<dbReference type="RefSeq" id="WP_317545482.1">
    <property type="nucleotide sequence ID" value="NZ_JAWLKB010000029.1"/>
</dbReference>
<sequence length="334" mass="36280">MRSPEHDAVVNDEPVVSAPAERLVAQVNGITMSYLSQGDGPLVIFMHGFPDLAISWRHQMRAVADAGYRAIAPDMRGYGSTDSPEEVEAYSQFHLAGDITGLMDHLGASTAVLVGHDMGATLGWTMATLVPSRVRGVVILSVPHKPRGAGAPVDSSPTLFYQRLFQDLGAEESDLHEKVDTFLPGIFDRLSGSSELGAPPSLLVPEGSHFSDLFEPPIVVPEWMGAENLATYVNTFRRTGFRGALNWYRNIDRNWHTATPWAPGNVNVPASFVVGTADVTYALFHANGVIDSQHERVPLLQESRVVDGAGHWIAQERPAEVNAVLLNFLAHLDA</sequence>
<proteinExistence type="predicted"/>
<dbReference type="Gene3D" id="3.40.50.1820">
    <property type="entry name" value="alpha/beta hydrolase"/>
    <property type="match status" value="1"/>
</dbReference>
<name>A0ABU4C478_RHOGO</name>
<protein>
    <submittedName>
        <fullName evidence="3">Alpha/beta hydrolase</fullName>
    </submittedName>
</protein>
<dbReference type="SUPFAM" id="SSF53474">
    <property type="entry name" value="alpha/beta-Hydrolases"/>
    <property type="match status" value="1"/>
</dbReference>
<evidence type="ECO:0000256" key="1">
    <source>
        <dbReference type="ARBA" id="ARBA00022801"/>
    </source>
</evidence>
<dbReference type="PANTHER" id="PTHR43329">
    <property type="entry name" value="EPOXIDE HYDROLASE"/>
    <property type="match status" value="1"/>
</dbReference>
<comment type="caution">
    <text evidence="3">The sequence shown here is derived from an EMBL/GenBank/DDBJ whole genome shotgun (WGS) entry which is preliminary data.</text>
</comment>
<keyword evidence="4" id="KW-1185">Reference proteome</keyword>
<gene>
    <name evidence="3" type="ORF">R3Q16_30840</name>
</gene>
<evidence type="ECO:0000259" key="2">
    <source>
        <dbReference type="Pfam" id="PF00561"/>
    </source>
</evidence>
<dbReference type="EMBL" id="JAWLKB010000029">
    <property type="protein sequence ID" value="MDV6271028.1"/>
    <property type="molecule type" value="Genomic_DNA"/>
</dbReference>
<accession>A0ABU4C478</accession>
<dbReference type="InterPro" id="IPR029058">
    <property type="entry name" value="AB_hydrolase_fold"/>
</dbReference>
<dbReference type="InterPro" id="IPR000073">
    <property type="entry name" value="AB_hydrolase_1"/>
</dbReference>
<keyword evidence="1 3" id="KW-0378">Hydrolase</keyword>
<dbReference type="Proteomes" id="UP001185927">
    <property type="component" value="Unassembled WGS sequence"/>
</dbReference>
<dbReference type="PRINTS" id="PR00111">
    <property type="entry name" value="ABHYDROLASE"/>
</dbReference>
<evidence type="ECO:0000313" key="4">
    <source>
        <dbReference type="Proteomes" id="UP001185927"/>
    </source>
</evidence>
<evidence type="ECO:0000313" key="3">
    <source>
        <dbReference type="EMBL" id="MDV6271028.1"/>
    </source>
</evidence>
<dbReference type="PRINTS" id="PR00412">
    <property type="entry name" value="EPOXHYDRLASE"/>
</dbReference>